<evidence type="ECO:0000256" key="1">
    <source>
        <dbReference type="ARBA" id="ARBA00005417"/>
    </source>
</evidence>
<dbReference type="CDD" id="cd03230">
    <property type="entry name" value="ABC_DR_subfamily_A"/>
    <property type="match status" value="1"/>
</dbReference>
<feature type="domain" description="ABC transporter" evidence="6">
    <location>
        <begin position="4"/>
        <end position="231"/>
    </location>
</feature>
<dbReference type="InterPro" id="IPR003439">
    <property type="entry name" value="ABC_transporter-like_ATP-bd"/>
</dbReference>
<evidence type="ECO:0000313" key="7">
    <source>
        <dbReference type="EMBL" id="ETK01932.1"/>
    </source>
</evidence>
<proteinExistence type="inferred from homology"/>
<comment type="caution">
    <text evidence="7">The sequence shown here is derived from an EMBL/GenBank/DDBJ whole genome shotgun (WGS) entry which is preliminary data.</text>
</comment>
<evidence type="ECO:0000256" key="5">
    <source>
        <dbReference type="ARBA" id="ARBA00022840"/>
    </source>
</evidence>
<evidence type="ECO:0000313" key="8">
    <source>
        <dbReference type="Proteomes" id="UP000018837"/>
    </source>
</evidence>
<dbReference type="Proteomes" id="UP000018837">
    <property type="component" value="Unassembled WGS sequence"/>
</dbReference>
<dbReference type="InterPro" id="IPR017871">
    <property type="entry name" value="ABC_transporter-like_CS"/>
</dbReference>
<dbReference type="AlphaFoldDB" id="W2C613"/>
<dbReference type="EMBL" id="AYUF01000425">
    <property type="protein sequence ID" value="ETK01932.1"/>
    <property type="molecule type" value="Genomic_DNA"/>
</dbReference>
<evidence type="ECO:0000259" key="6">
    <source>
        <dbReference type="PROSITE" id="PS50893"/>
    </source>
</evidence>
<dbReference type="InterPro" id="IPR027417">
    <property type="entry name" value="P-loop_NTPase"/>
</dbReference>
<reference evidence="7 8" key="1">
    <citation type="submission" date="2013-11" db="EMBL/GenBank/DDBJ databases">
        <title>Single cell genomics of uncultured Tannerella BU063 (oral taxon 286).</title>
        <authorList>
            <person name="Beall C.J."/>
            <person name="Campbell A.G."/>
            <person name="Griffen A.L."/>
            <person name="Podar M."/>
            <person name="Leys E.J."/>
        </authorList>
    </citation>
    <scope>NUCLEOTIDE SEQUENCE [LARGE SCALE GENOMIC DNA]</scope>
    <source>
        <strain evidence="7">Cell 2</strain>
    </source>
</reference>
<keyword evidence="3" id="KW-0536">Nodulation</keyword>
<dbReference type="Pfam" id="PF00005">
    <property type="entry name" value="ABC_tran"/>
    <property type="match status" value="1"/>
</dbReference>
<protein>
    <submittedName>
        <fullName evidence="7">ATPase</fullName>
    </submittedName>
</protein>
<name>W2C613_9BACT</name>
<dbReference type="PROSITE" id="PS50893">
    <property type="entry name" value="ABC_TRANSPORTER_2"/>
    <property type="match status" value="1"/>
</dbReference>
<dbReference type="SUPFAM" id="SSF52540">
    <property type="entry name" value="P-loop containing nucleoside triphosphate hydrolases"/>
    <property type="match status" value="1"/>
</dbReference>
<dbReference type="InterPro" id="IPR050763">
    <property type="entry name" value="ABC_transporter_ATP-binding"/>
</dbReference>
<dbReference type="GO" id="GO:0005524">
    <property type="term" value="F:ATP binding"/>
    <property type="evidence" value="ECO:0007669"/>
    <property type="project" value="UniProtKB-KW"/>
</dbReference>
<dbReference type="PANTHER" id="PTHR42711">
    <property type="entry name" value="ABC TRANSPORTER ATP-BINDING PROTEIN"/>
    <property type="match status" value="1"/>
</dbReference>
<evidence type="ECO:0000256" key="4">
    <source>
        <dbReference type="ARBA" id="ARBA00022741"/>
    </source>
</evidence>
<dbReference type="InterPro" id="IPR003593">
    <property type="entry name" value="AAA+_ATPase"/>
</dbReference>
<accession>W2C613</accession>
<gene>
    <name evidence="7" type="ORF">N425_06950</name>
</gene>
<dbReference type="SMART" id="SM00382">
    <property type="entry name" value="AAA"/>
    <property type="match status" value="1"/>
</dbReference>
<comment type="similarity">
    <text evidence="1">Belongs to the ABC transporter superfamily.</text>
</comment>
<dbReference type="Gene3D" id="3.40.50.300">
    <property type="entry name" value="P-loop containing nucleotide triphosphate hydrolases"/>
    <property type="match status" value="1"/>
</dbReference>
<dbReference type="PROSITE" id="PS00211">
    <property type="entry name" value="ABC_TRANSPORTER_1"/>
    <property type="match status" value="1"/>
</dbReference>
<sequence>MDLIAAEGIEKRFGQLTALRDISLRVRRGELYGLIGPDGAGKTTFFRILTTLMPPDGGRATVDGLDIAADYRRIRAAVGYMPGRFSLYPDLTVKENLEFFATLFGTRLEDNYDLIRDIYVQIEPFRNRRAGRLSGGMKQKLALCCALIHRPRVLFLDEPTTGVDVVSRHEFWDMLSGLKRQGITMLVSTPYMDEAVRCDRIALIQSGRLLSIDTPQGIIENYPDALFEVRAENMRQLTDEIRKLSSLKSCFAFGRSLHVSFSRDDAEAPQRMRVALTAAGFANLEIAPITPGIEDCFIQQMR</sequence>
<dbReference type="PANTHER" id="PTHR42711:SF5">
    <property type="entry name" value="ABC TRANSPORTER ATP-BINDING PROTEIN NATA"/>
    <property type="match status" value="1"/>
</dbReference>
<organism evidence="7 8">
    <name type="scientific">Tannerella sp. oral taxon BU063 isolate Cell 2</name>
    <dbReference type="NCBI Taxonomy" id="1411148"/>
    <lineage>
        <taxon>Bacteria</taxon>
        <taxon>Pseudomonadati</taxon>
        <taxon>Bacteroidota</taxon>
        <taxon>Bacteroidia</taxon>
        <taxon>Bacteroidales</taxon>
        <taxon>Tannerellaceae</taxon>
        <taxon>Tannerella</taxon>
    </lineage>
</organism>
<dbReference type="PATRIC" id="fig|1411148.3.peg.1051"/>
<keyword evidence="4" id="KW-0547">Nucleotide-binding</keyword>
<evidence type="ECO:0000256" key="3">
    <source>
        <dbReference type="ARBA" id="ARBA00022458"/>
    </source>
</evidence>
<keyword evidence="5" id="KW-0067">ATP-binding</keyword>
<keyword evidence="2" id="KW-0813">Transport</keyword>
<evidence type="ECO:0000256" key="2">
    <source>
        <dbReference type="ARBA" id="ARBA00022448"/>
    </source>
</evidence>
<dbReference type="GO" id="GO:0016887">
    <property type="term" value="F:ATP hydrolysis activity"/>
    <property type="evidence" value="ECO:0007669"/>
    <property type="project" value="InterPro"/>
</dbReference>